<evidence type="ECO:0000259" key="11">
    <source>
        <dbReference type="PROSITE" id="PS50859"/>
    </source>
</evidence>
<dbReference type="CDD" id="cd14824">
    <property type="entry name" value="Longin"/>
    <property type="match status" value="1"/>
</dbReference>
<evidence type="ECO:0000256" key="8">
    <source>
        <dbReference type="ARBA" id="ARBA00046280"/>
    </source>
</evidence>
<keyword evidence="14" id="KW-1185">Reference proteome</keyword>
<dbReference type="InterPro" id="IPR051097">
    <property type="entry name" value="Synaptobrevin-like_transport"/>
</dbReference>
<dbReference type="InterPro" id="IPR042855">
    <property type="entry name" value="V_SNARE_CC"/>
</dbReference>
<evidence type="ECO:0000256" key="6">
    <source>
        <dbReference type="ARBA" id="ARBA00023136"/>
    </source>
</evidence>
<dbReference type="GO" id="GO:0016020">
    <property type="term" value="C:membrane"/>
    <property type="evidence" value="ECO:0007669"/>
    <property type="project" value="InterPro"/>
</dbReference>
<accession>A0AAV1HWH1</accession>
<dbReference type="Gene3D" id="3.30.450.50">
    <property type="entry name" value="Longin domain"/>
    <property type="match status" value="1"/>
</dbReference>
<dbReference type="CDD" id="cd15843">
    <property type="entry name" value="R-SNARE"/>
    <property type="match status" value="1"/>
</dbReference>
<dbReference type="InterPro" id="IPR001388">
    <property type="entry name" value="Synaptobrevin-like"/>
</dbReference>
<evidence type="ECO:0000256" key="1">
    <source>
        <dbReference type="ARBA" id="ARBA00008025"/>
    </source>
</evidence>
<dbReference type="EMBL" id="CAUYUE010000002">
    <property type="protein sequence ID" value="CAK0738697.1"/>
    <property type="molecule type" value="Genomic_DNA"/>
</dbReference>
<name>A0AAV1HWH1_9CHLO</name>
<keyword evidence="6 10" id="KW-0472">Membrane</keyword>
<dbReference type="Pfam" id="PF13774">
    <property type="entry name" value="Longin"/>
    <property type="match status" value="1"/>
</dbReference>
<dbReference type="PRINTS" id="PR00219">
    <property type="entry name" value="SYNAPTOBREVN"/>
</dbReference>
<dbReference type="FunFam" id="1.20.5.110:FF:000004">
    <property type="entry name" value="Vesicle-associated membrane protein 7"/>
    <property type="match status" value="1"/>
</dbReference>
<comment type="caution">
    <text evidence="13">The sequence shown here is derived from an EMBL/GenBank/DDBJ whole genome shotgun (WGS) entry which is preliminary data.</text>
</comment>
<dbReference type="GO" id="GO:0016192">
    <property type="term" value="P:vesicle-mediated transport"/>
    <property type="evidence" value="ECO:0007669"/>
    <property type="project" value="InterPro"/>
</dbReference>
<comment type="function">
    <text evidence="7">Involved in the targeting and/or fusion of transport vesicles to their target membrane.</text>
</comment>
<feature type="domain" description="Longin" evidence="11">
    <location>
        <begin position="10"/>
        <end position="113"/>
    </location>
</feature>
<dbReference type="PANTHER" id="PTHR21136:SF214">
    <property type="entry name" value="VESICLE-ASSOCIATED MEMBRANE PROTEIN 714"/>
    <property type="match status" value="1"/>
</dbReference>
<keyword evidence="3 10" id="KW-0812">Transmembrane</keyword>
<keyword evidence="2" id="KW-0813">Transport</keyword>
<organism evidence="13 14">
    <name type="scientific">Coccomyxa viridis</name>
    <dbReference type="NCBI Taxonomy" id="1274662"/>
    <lineage>
        <taxon>Eukaryota</taxon>
        <taxon>Viridiplantae</taxon>
        <taxon>Chlorophyta</taxon>
        <taxon>core chlorophytes</taxon>
        <taxon>Trebouxiophyceae</taxon>
        <taxon>Trebouxiophyceae incertae sedis</taxon>
        <taxon>Coccomyxaceae</taxon>
        <taxon>Coccomyxa</taxon>
    </lineage>
</organism>
<evidence type="ECO:0000256" key="5">
    <source>
        <dbReference type="ARBA" id="ARBA00022989"/>
    </source>
</evidence>
<sequence length="218" mass="25049">MTVDNILYALIGRGTTVLVEASEVSGNAHLVAHRILEKLSPADSRVSYSQERHLFHIVVRDGITFLCMADEEFGRRIPFAFLEDVREKYMAKFGEAAQSAPAYAHNGEFSQVLEERMEYYSRDEKADTINRVRGGISEVKNVMIENIEKVLDRGERIELLVDKTDHLQNESFAFKREARRLKSRLWWKNTRLLVFLAVLVLVIAYIIVCFACSPTFQC</sequence>
<feature type="transmembrane region" description="Helical" evidence="10">
    <location>
        <begin position="192"/>
        <end position="216"/>
    </location>
</feature>
<dbReference type="Pfam" id="PF00957">
    <property type="entry name" value="Synaptobrevin"/>
    <property type="match status" value="1"/>
</dbReference>
<dbReference type="FunFam" id="3.30.450.50:FF:000015">
    <property type="entry name" value="Synaptobrevin 2 isoform 1"/>
    <property type="match status" value="1"/>
</dbReference>
<evidence type="ECO:0000256" key="9">
    <source>
        <dbReference type="PROSITE-ProRule" id="PRU00290"/>
    </source>
</evidence>
<dbReference type="GO" id="GO:0012505">
    <property type="term" value="C:endomembrane system"/>
    <property type="evidence" value="ECO:0007669"/>
    <property type="project" value="UniProtKB-SubCell"/>
</dbReference>
<keyword evidence="4" id="KW-0653">Protein transport</keyword>
<dbReference type="PROSITE" id="PS50892">
    <property type="entry name" value="V_SNARE"/>
    <property type="match status" value="1"/>
</dbReference>
<dbReference type="InterPro" id="IPR011012">
    <property type="entry name" value="Longin-like_dom_sf"/>
</dbReference>
<evidence type="ECO:0000256" key="3">
    <source>
        <dbReference type="ARBA" id="ARBA00022692"/>
    </source>
</evidence>
<dbReference type="InterPro" id="IPR010908">
    <property type="entry name" value="Longin_dom"/>
</dbReference>
<evidence type="ECO:0000313" key="14">
    <source>
        <dbReference type="Proteomes" id="UP001314263"/>
    </source>
</evidence>
<dbReference type="PROSITE" id="PS00417">
    <property type="entry name" value="SYNAPTOBREVIN"/>
    <property type="match status" value="1"/>
</dbReference>
<evidence type="ECO:0000313" key="13">
    <source>
        <dbReference type="EMBL" id="CAK0738697.1"/>
    </source>
</evidence>
<dbReference type="Gene3D" id="1.20.5.110">
    <property type="match status" value="1"/>
</dbReference>
<dbReference type="SMART" id="SM01270">
    <property type="entry name" value="Longin"/>
    <property type="match status" value="1"/>
</dbReference>
<reference evidence="13 14" key="1">
    <citation type="submission" date="2023-10" db="EMBL/GenBank/DDBJ databases">
        <authorList>
            <person name="Maclean D."/>
            <person name="Macfadyen A."/>
        </authorList>
    </citation>
    <scope>NUCLEOTIDE SEQUENCE [LARGE SCALE GENOMIC DNA]</scope>
</reference>
<evidence type="ECO:0000259" key="12">
    <source>
        <dbReference type="PROSITE" id="PS50892"/>
    </source>
</evidence>
<dbReference type="PROSITE" id="PS50859">
    <property type="entry name" value="LONGIN"/>
    <property type="match status" value="1"/>
</dbReference>
<dbReference type="Proteomes" id="UP001314263">
    <property type="component" value="Unassembled WGS sequence"/>
</dbReference>
<gene>
    <name evidence="13" type="ORF">CVIRNUC_001080</name>
</gene>
<evidence type="ECO:0000256" key="2">
    <source>
        <dbReference type="ARBA" id="ARBA00022448"/>
    </source>
</evidence>
<dbReference type="SUPFAM" id="SSF58038">
    <property type="entry name" value="SNARE fusion complex"/>
    <property type="match status" value="1"/>
</dbReference>
<keyword evidence="9" id="KW-0175">Coiled coil</keyword>
<protein>
    <submittedName>
        <fullName evidence="13">Uncharacterized protein</fullName>
    </submittedName>
</protein>
<comment type="similarity">
    <text evidence="1">Belongs to the synaptobrevin family.</text>
</comment>
<dbReference type="AlphaFoldDB" id="A0AAV1HWH1"/>
<keyword evidence="5 10" id="KW-1133">Transmembrane helix</keyword>
<feature type="domain" description="V-SNARE coiled-coil homology" evidence="12">
    <location>
        <begin position="128"/>
        <end position="188"/>
    </location>
</feature>
<dbReference type="GO" id="GO:0005737">
    <property type="term" value="C:cytoplasm"/>
    <property type="evidence" value="ECO:0007669"/>
    <property type="project" value="UniProtKB-ARBA"/>
</dbReference>
<evidence type="ECO:0000256" key="7">
    <source>
        <dbReference type="ARBA" id="ARBA00037493"/>
    </source>
</evidence>
<comment type="subcellular location">
    <subcellularLocation>
        <location evidence="8">Endomembrane system</location>
        <topology evidence="8">Single-pass type IV membrane protein</topology>
    </subcellularLocation>
</comment>
<evidence type="ECO:0000256" key="10">
    <source>
        <dbReference type="SAM" id="Phobius"/>
    </source>
</evidence>
<dbReference type="GO" id="GO:0015031">
    <property type="term" value="P:protein transport"/>
    <property type="evidence" value="ECO:0007669"/>
    <property type="project" value="UniProtKB-KW"/>
</dbReference>
<dbReference type="SUPFAM" id="SSF64356">
    <property type="entry name" value="SNARE-like"/>
    <property type="match status" value="1"/>
</dbReference>
<dbReference type="PANTHER" id="PTHR21136">
    <property type="entry name" value="SNARE PROTEINS"/>
    <property type="match status" value="1"/>
</dbReference>
<proteinExistence type="inferred from homology"/>
<evidence type="ECO:0000256" key="4">
    <source>
        <dbReference type="ARBA" id="ARBA00022927"/>
    </source>
</evidence>